<accession>A0A1Y0V2Q6</accession>
<organism evidence="2 3">
    <name type="scientific">Acetobacter ascendens</name>
    <dbReference type="NCBI Taxonomy" id="481146"/>
    <lineage>
        <taxon>Bacteria</taxon>
        <taxon>Pseudomonadati</taxon>
        <taxon>Pseudomonadota</taxon>
        <taxon>Alphaproteobacteria</taxon>
        <taxon>Acetobacterales</taxon>
        <taxon>Acetobacteraceae</taxon>
        <taxon>Acetobacter</taxon>
    </lineage>
</organism>
<proteinExistence type="predicted"/>
<dbReference type="EMBL" id="CP021524">
    <property type="protein sequence ID" value="ARW09968.1"/>
    <property type="molecule type" value="Genomic_DNA"/>
</dbReference>
<dbReference type="Proteomes" id="UP000195633">
    <property type="component" value="Chromosome"/>
</dbReference>
<feature type="region of interest" description="Disordered" evidence="1">
    <location>
        <begin position="1"/>
        <end position="20"/>
    </location>
</feature>
<name>A0A1Y0V2Q6_9PROT</name>
<evidence type="ECO:0000313" key="3">
    <source>
        <dbReference type="Proteomes" id="UP000195633"/>
    </source>
</evidence>
<evidence type="ECO:0000256" key="1">
    <source>
        <dbReference type="SAM" id="MobiDB-lite"/>
    </source>
</evidence>
<reference evidence="2 3" key="1">
    <citation type="submission" date="2017-05" db="EMBL/GenBank/DDBJ databases">
        <title>Genome sequence of Acetobacter pasteurianus subsp. ascendens strain SRCM101447.</title>
        <authorList>
            <person name="Cho S.H."/>
        </authorList>
    </citation>
    <scope>NUCLEOTIDE SEQUENCE [LARGE SCALE GENOMIC DNA]</scope>
    <source>
        <strain evidence="2 3">SRCM101447</strain>
    </source>
</reference>
<dbReference type="RefSeq" id="WP_087635453.1">
    <property type="nucleotide sequence ID" value="NZ_CP021524.1"/>
</dbReference>
<sequence length="97" mass="10392">MSQKHTSAPQRRKSPVATPDRLSVIQDATSELSCIGICLQAMSNGMLTGSEESGPNMSAVGMALEWLSGEMERRCASIDEELSNAVPQGQHSMNRIG</sequence>
<dbReference type="AlphaFoldDB" id="A0A1Y0V2Q6"/>
<evidence type="ECO:0000313" key="2">
    <source>
        <dbReference type="EMBL" id="ARW09968.1"/>
    </source>
</evidence>
<gene>
    <name evidence="2" type="ORF">S101447_00866</name>
</gene>
<protein>
    <submittedName>
        <fullName evidence="2">Uncharacterized protein</fullName>
    </submittedName>
</protein>